<dbReference type="Pfam" id="PF09084">
    <property type="entry name" value="NMT1"/>
    <property type="match status" value="1"/>
</dbReference>
<dbReference type="Proteomes" id="UP000284605">
    <property type="component" value="Unassembled WGS sequence"/>
</dbReference>
<dbReference type="AlphaFoldDB" id="A0A418W8K8"/>
<dbReference type="PANTHER" id="PTHR30024:SF42">
    <property type="entry name" value="ALIPHATIC SULFONATES-BINDING PROTEIN-RELATED"/>
    <property type="match status" value="1"/>
</dbReference>
<name>A0A418W8K8_9PROT</name>
<reference evidence="2 3" key="1">
    <citation type="submission" date="2018-09" db="EMBL/GenBank/DDBJ databases">
        <authorList>
            <person name="Zhu H."/>
        </authorList>
    </citation>
    <scope>NUCLEOTIDE SEQUENCE [LARGE SCALE GENOMIC DNA]</scope>
    <source>
        <strain evidence="2 3">K1W22B-8</strain>
    </source>
</reference>
<comment type="caution">
    <text evidence="2">The sequence shown here is derived from an EMBL/GenBank/DDBJ whole genome shotgun (WGS) entry which is preliminary data.</text>
</comment>
<keyword evidence="3" id="KW-1185">Reference proteome</keyword>
<dbReference type="OrthoDB" id="7467011at2"/>
<dbReference type="EMBL" id="QYUK01000011">
    <property type="protein sequence ID" value="RJF86339.1"/>
    <property type="molecule type" value="Genomic_DNA"/>
</dbReference>
<accession>A0A418W8K8</accession>
<protein>
    <submittedName>
        <fullName evidence="2">ABC transporter substrate-binding protein</fullName>
    </submittedName>
</protein>
<evidence type="ECO:0000259" key="1">
    <source>
        <dbReference type="Pfam" id="PF09084"/>
    </source>
</evidence>
<dbReference type="InterPro" id="IPR015168">
    <property type="entry name" value="SsuA/THI5"/>
</dbReference>
<feature type="domain" description="SsuA/THI5-like" evidence="1">
    <location>
        <begin position="43"/>
        <end position="167"/>
    </location>
</feature>
<dbReference type="Gene3D" id="3.40.190.270">
    <property type="match status" value="1"/>
</dbReference>
<organism evidence="2 3">
    <name type="scientific">Oleomonas cavernae</name>
    <dbReference type="NCBI Taxonomy" id="2320859"/>
    <lineage>
        <taxon>Bacteria</taxon>
        <taxon>Pseudomonadati</taxon>
        <taxon>Pseudomonadota</taxon>
        <taxon>Alphaproteobacteria</taxon>
        <taxon>Acetobacterales</taxon>
        <taxon>Acetobacteraceae</taxon>
        <taxon>Oleomonas</taxon>
    </lineage>
</organism>
<evidence type="ECO:0000313" key="2">
    <source>
        <dbReference type="EMBL" id="RJF86339.1"/>
    </source>
</evidence>
<sequence length="356" mass="39334">MTVQPNIQGQAQANPVSEIWYTRCPVPTTSGIAQHFRWIHQEFERHGIKVESIRAAADQAVRNSHYSHTQPASFREGGNVPPIWTRANGQDTVVVGITWVDEEQLILVRPDSDIKTLADLKGRRFGVPKHDTKIVDIARGQDLRGLLTALDLAGLTPADVEFVNVAGGEFDLREQGERREGRRHGVVEALLAGTVDVIYAKGAVSAALVVKHGLHPIIDINANPDPFVRVNAGTPRPITVNRDLAVERPDIVARYLAILLKTAAWAKENPTAVVKAIAAETSSTEEIVRKGYGPELHLHFDVKLTEQYIAALRKQKDYLLEWGFLKEDFDFDGWILPGPLELARALAADDAIKITL</sequence>
<dbReference type="SUPFAM" id="SSF53850">
    <property type="entry name" value="Periplasmic binding protein-like II"/>
    <property type="match status" value="1"/>
</dbReference>
<evidence type="ECO:0000313" key="3">
    <source>
        <dbReference type="Proteomes" id="UP000284605"/>
    </source>
</evidence>
<proteinExistence type="predicted"/>
<gene>
    <name evidence="2" type="ORF">D3874_04290</name>
</gene>
<dbReference type="PANTHER" id="PTHR30024">
    <property type="entry name" value="ALIPHATIC SULFONATES-BINDING PROTEIN-RELATED"/>
    <property type="match status" value="1"/>
</dbReference>
<dbReference type="RefSeq" id="WP_119776949.1">
    <property type="nucleotide sequence ID" value="NZ_QYUK01000011.1"/>
</dbReference>
<dbReference type="Gene3D" id="3.40.190.10">
    <property type="entry name" value="Periplasmic binding protein-like II"/>
    <property type="match status" value="1"/>
</dbReference>